<evidence type="ECO:0000313" key="3">
    <source>
        <dbReference type="EMBL" id="GIL40529.1"/>
    </source>
</evidence>
<dbReference type="SUPFAM" id="SSF64307">
    <property type="entry name" value="SirA-like"/>
    <property type="match status" value="1"/>
</dbReference>
<dbReference type="PROSITE" id="PS01148">
    <property type="entry name" value="UPF0033"/>
    <property type="match status" value="1"/>
</dbReference>
<dbReference type="EMBL" id="BOPV01000001">
    <property type="protein sequence ID" value="GIL40529.1"/>
    <property type="molecule type" value="Genomic_DNA"/>
</dbReference>
<organism evidence="3 4">
    <name type="scientific">Roseiterribacter gracilis</name>
    <dbReference type="NCBI Taxonomy" id="2812848"/>
    <lineage>
        <taxon>Bacteria</taxon>
        <taxon>Pseudomonadati</taxon>
        <taxon>Pseudomonadota</taxon>
        <taxon>Alphaproteobacteria</taxon>
        <taxon>Rhodospirillales</taxon>
        <taxon>Roseiterribacteraceae</taxon>
        <taxon>Roseiterribacter</taxon>
    </lineage>
</organism>
<accession>A0A8S8XF22</accession>
<dbReference type="Proteomes" id="UP000681075">
    <property type="component" value="Unassembled WGS sequence"/>
</dbReference>
<keyword evidence="4" id="KW-1185">Reference proteome</keyword>
<evidence type="ECO:0000313" key="4">
    <source>
        <dbReference type="Proteomes" id="UP000681075"/>
    </source>
</evidence>
<dbReference type="PANTHER" id="PTHR33279:SF6">
    <property type="entry name" value="SULFUR CARRIER PROTEIN YEDF-RELATED"/>
    <property type="match status" value="1"/>
</dbReference>
<evidence type="ECO:0000259" key="2">
    <source>
        <dbReference type="PROSITE" id="PS01148"/>
    </source>
</evidence>
<dbReference type="Gene3D" id="3.30.110.40">
    <property type="entry name" value="TusA-like domain"/>
    <property type="match status" value="1"/>
</dbReference>
<comment type="similarity">
    <text evidence="1">Belongs to the sulfur carrier protein TusA family.</text>
</comment>
<dbReference type="PANTHER" id="PTHR33279">
    <property type="entry name" value="SULFUR CARRIER PROTEIN YEDF-RELATED"/>
    <property type="match status" value="1"/>
</dbReference>
<sequence>MRKLDATGLTCPLPVLKARKALNEMQPGDRLELMSTDAASALDVPVFCHQSGNVLLEERREEAVWFFLIEKKKAT</sequence>
<dbReference type="InterPro" id="IPR036868">
    <property type="entry name" value="TusA-like_sf"/>
</dbReference>
<name>A0A8S8XF22_9PROT</name>
<dbReference type="Pfam" id="PF01206">
    <property type="entry name" value="TusA"/>
    <property type="match status" value="1"/>
</dbReference>
<gene>
    <name evidence="3" type="ORF">TMPK1_27660</name>
</gene>
<dbReference type="RefSeq" id="WP_420243631.1">
    <property type="nucleotide sequence ID" value="NZ_BOPV01000001.1"/>
</dbReference>
<protein>
    <submittedName>
        <fullName evidence="3">Response regulator SirA</fullName>
    </submittedName>
</protein>
<feature type="domain" description="UPF0033" evidence="2">
    <location>
        <begin position="4"/>
        <end position="28"/>
    </location>
</feature>
<dbReference type="AlphaFoldDB" id="A0A8S8XF22"/>
<evidence type="ECO:0000256" key="1">
    <source>
        <dbReference type="ARBA" id="ARBA00008984"/>
    </source>
</evidence>
<reference evidence="3" key="1">
    <citation type="submission" date="2021-02" db="EMBL/GenBank/DDBJ databases">
        <title>Genome sequence of Rhodospirillales sp. strain TMPK1 isolated from soil.</title>
        <authorList>
            <person name="Nakai R."/>
            <person name="Kusada H."/>
            <person name="Tamaki H."/>
        </authorList>
    </citation>
    <scope>NUCLEOTIDE SEQUENCE</scope>
    <source>
        <strain evidence="3">TMPK1</strain>
    </source>
</reference>
<dbReference type="CDD" id="cd00291">
    <property type="entry name" value="SirA_YedF_YeeD"/>
    <property type="match status" value="1"/>
</dbReference>
<proteinExistence type="inferred from homology"/>
<comment type="caution">
    <text evidence="3">The sequence shown here is derived from an EMBL/GenBank/DDBJ whole genome shotgun (WGS) entry which is preliminary data.</text>
</comment>
<dbReference type="InterPro" id="IPR001455">
    <property type="entry name" value="TusA-like"/>
</dbReference>